<keyword evidence="2" id="KW-0808">Transferase</keyword>
<dbReference type="EMBL" id="JACXIY010000084">
    <property type="protein sequence ID" value="MBD2872995.1"/>
    <property type="molecule type" value="Genomic_DNA"/>
</dbReference>
<evidence type="ECO:0000259" key="1">
    <source>
        <dbReference type="PROSITE" id="PS50878"/>
    </source>
</evidence>
<dbReference type="RefSeq" id="WP_317890855.1">
    <property type="nucleotide sequence ID" value="NZ_JACXIY010000084.1"/>
</dbReference>
<dbReference type="PANTHER" id="PTHR34047:SF8">
    <property type="entry name" value="PROTEIN YKFC"/>
    <property type="match status" value="1"/>
</dbReference>
<keyword evidence="2" id="KW-0548">Nucleotidyltransferase</keyword>
<dbReference type="AlphaFoldDB" id="A0A927CWU2"/>
<proteinExistence type="predicted"/>
<comment type="caution">
    <text evidence="2">The sequence shown here is derived from an EMBL/GenBank/DDBJ whole genome shotgun (WGS) entry which is preliminary data.</text>
</comment>
<evidence type="ECO:0000313" key="2">
    <source>
        <dbReference type="EMBL" id="MBD2872995.1"/>
    </source>
</evidence>
<keyword evidence="3" id="KW-1185">Reference proteome</keyword>
<dbReference type="PANTHER" id="PTHR34047">
    <property type="entry name" value="NUCLEAR INTRON MATURASE 1, MITOCHONDRIAL-RELATED"/>
    <property type="match status" value="1"/>
</dbReference>
<dbReference type="Proteomes" id="UP000632125">
    <property type="component" value="Unassembled WGS sequence"/>
</dbReference>
<sequence>MNAETRLTTQKDHKVQQLQRALYLGAKESPSRRFHALYDKVYRKDVLEEAWRRVRANGGSPGVDKLTIDHIVTVYGEARFVEETAEQVRSGEYRPAPVRRKDIPKGDGKTRPLGIPTVRDRLVQMATKMMIEPIFEADFLDCSYGFRPKRSAHGATERIRQTVNDGQIYWVVDVDITGYFDNIPHGKLMQLVEQRINDRRILKLMRKWLTAGVMKEDVFYETDIGSPQGGVISPLLANIYLHYLDTVWTRK</sequence>
<accession>A0A927CWU2</accession>
<dbReference type="InterPro" id="IPR000477">
    <property type="entry name" value="RT_dom"/>
</dbReference>
<dbReference type="InterPro" id="IPR043502">
    <property type="entry name" value="DNA/RNA_pol_sf"/>
</dbReference>
<dbReference type="GO" id="GO:0003964">
    <property type="term" value="F:RNA-directed DNA polymerase activity"/>
    <property type="evidence" value="ECO:0007669"/>
    <property type="project" value="UniProtKB-KW"/>
</dbReference>
<reference evidence="2" key="1">
    <citation type="submission" date="2020-09" db="EMBL/GenBank/DDBJ databases">
        <title>A novel bacterium of genus Paenibacillus, isolated from South China Sea.</title>
        <authorList>
            <person name="Huang H."/>
            <person name="Mo K."/>
            <person name="Hu Y."/>
        </authorList>
    </citation>
    <scope>NUCLEOTIDE SEQUENCE</scope>
    <source>
        <strain evidence="2">IB182493</strain>
    </source>
</reference>
<keyword evidence="2" id="KW-0695">RNA-directed DNA polymerase</keyword>
<gene>
    <name evidence="2" type="ORF">IDH41_31090</name>
</gene>
<feature type="non-terminal residue" evidence="2">
    <location>
        <position position="251"/>
    </location>
</feature>
<dbReference type="CDD" id="cd01651">
    <property type="entry name" value="RT_G2_intron"/>
    <property type="match status" value="1"/>
</dbReference>
<organism evidence="2 3">
    <name type="scientific">Paenibacillus arenilitoris</name>
    <dbReference type="NCBI Taxonomy" id="2772299"/>
    <lineage>
        <taxon>Bacteria</taxon>
        <taxon>Bacillati</taxon>
        <taxon>Bacillota</taxon>
        <taxon>Bacilli</taxon>
        <taxon>Bacillales</taxon>
        <taxon>Paenibacillaceae</taxon>
        <taxon>Paenibacillus</taxon>
    </lineage>
</organism>
<evidence type="ECO:0000313" key="3">
    <source>
        <dbReference type="Proteomes" id="UP000632125"/>
    </source>
</evidence>
<dbReference type="Pfam" id="PF00078">
    <property type="entry name" value="RVT_1"/>
    <property type="match status" value="1"/>
</dbReference>
<dbReference type="PROSITE" id="PS50878">
    <property type="entry name" value="RT_POL"/>
    <property type="match status" value="1"/>
</dbReference>
<dbReference type="InterPro" id="IPR051083">
    <property type="entry name" value="GrpII_Intron_Splice-Mob/Def"/>
</dbReference>
<dbReference type="SUPFAM" id="SSF56672">
    <property type="entry name" value="DNA/RNA polymerases"/>
    <property type="match status" value="1"/>
</dbReference>
<name>A0A927CWU2_9BACL</name>
<protein>
    <submittedName>
        <fullName evidence="2">Group II intron reverse transcriptase/maturase</fullName>
    </submittedName>
</protein>
<feature type="domain" description="Reverse transcriptase" evidence="1">
    <location>
        <begin position="84"/>
        <end position="251"/>
    </location>
</feature>